<dbReference type="HOGENOM" id="CLU_2147565_0_0_1"/>
<organism evidence="1 2">
    <name type="scientific">Thanatephorus cucumeris (strain AG1-IA)</name>
    <name type="common">Rice sheath blight fungus</name>
    <name type="synonym">Rhizoctonia solani</name>
    <dbReference type="NCBI Taxonomy" id="983506"/>
    <lineage>
        <taxon>Eukaryota</taxon>
        <taxon>Fungi</taxon>
        <taxon>Dikarya</taxon>
        <taxon>Basidiomycota</taxon>
        <taxon>Agaricomycotina</taxon>
        <taxon>Agaricomycetes</taxon>
        <taxon>Cantharellales</taxon>
        <taxon>Ceratobasidiaceae</taxon>
        <taxon>Rhizoctonia</taxon>
        <taxon>Rhizoctonia solani AG-1</taxon>
    </lineage>
</organism>
<accession>L8X0L9</accession>
<dbReference type="EMBL" id="AFRT01000780">
    <property type="protein sequence ID" value="ELU42642.1"/>
    <property type="molecule type" value="Genomic_DNA"/>
</dbReference>
<gene>
    <name evidence="1" type="ORF">AG1IA_03361</name>
</gene>
<evidence type="ECO:0000313" key="2">
    <source>
        <dbReference type="Proteomes" id="UP000011668"/>
    </source>
</evidence>
<sequence length="112" mass="12932">MICVRRSGRPSRSNPYCPIMEIHTHLHHCSFSDPEIYPSLSQMLAWPVGSTSVTHRVITYVDNPYGDVWQESYESYRTNFSVVGINAQLAQLHLWHQSIKLTPALPEFFINQ</sequence>
<proteinExistence type="predicted"/>
<keyword evidence="2" id="KW-1185">Reference proteome</keyword>
<name>L8X0L9_THACA</name>
<evidence type="ECO:0000313" key="1">
    <source>
        <dbReference type="EMBL" id="ELU42642.1"/>
    </source>
</evidence>
<dbReference type="Proteomes" id="UP000011668">
    <property type="component" value="Unassembled WGS sequence"/>
</dbReference>
<protein>
    <submittedName>
        <fullName evidence="1">Uncharacterized protein</fullName>
    </submittedName>
</protein>
<comment type="caution">
    <text evidence="1">The sequence shown here is derived from an EMBL/GenBank/DDBJ whole genome shotgun (WGS) entry which is preliminary data.</text>
</comment>
<reference evidence="1 2" key="1">
    <citation type="journal article" date="2013" name="Nat. Commun.">
        <title>The evolution and pathogenic mechanisms of the rice sheath blight pathogen.</title>
        <authorList>
            <person name="Zheng A."/>
            <person name="Lin R."/>
            <person name="Xu L."/>
            <person name="Qin P."/>
            <person name="Tang C."/>
            <person name="Ai P."/>
            <person name="Zhang D."/>
            <person name="Liu Y."/>
            <person name="Sun Z."/>
            <person name="Feng H."/>
            <person name="Wang Y."/>
            <person name="Chen Y."/>
            <person name="Liang X."/>
            <person name="Fu R."/>
            <person name="Li Q."/>
            <person name="Zhang J."/>
            <person name="Yu X."/>
            <person name="Xie Z."/>
            <person name="Ding L."/>
            <person name="Guan P."/>
            <person name="Tang J."/>
            <person name="Liang Y."/>
            <person name="Wang S."/>
            <person name="Deng Q."/>
            <person name="Li S."/>
            <person name="Zhu J."/>
            <person name="Wang L."/>
            <person name="Liu H."/>
            <person name="Li P."/>
        </authorList>
    </citation>
    <scope>NUCLEOTIDE SEQUENCE [LARGE SCALE GENOMIC DNA]</scope>
    <source>
        <strain evidence="2">AG-1 IA</strain>
    </source>
</reference>
<dbReference type="AlphaFoldDB" id="L8X0L9"/>